<accession>A0A285UPG3</accession>
<feature type="domain" description="Acyl-CoA dehydrogenase C-terminal" evidence="3">
    <location>
        <begin position="221"/>
        <end position="349"/>
    </location>
</feature>
<dbReference type="InterPro" id="IPR013107">
    <property type="entry name" value="Acyl-CoA_DH_C"/>
</dbReference>
<dbReference type="Gene3D" id="1.10.540.10">
    <property type="entry name" value="Acyl-CoA dehydrogenase/oxidase, N-terminal domain"/>
    <property type="match status" value="1"/>
</dbReference>
<dbReference type="Pfam" id="PF08028">
    <property type="entry name" value="Acyl-CoA_dh_2"/>
    <property type="match status" value="1"/>
</dbReference>
<evidence type="ECO:0000256" key="1">
    <source>
        <dbReference type="ARBA" id="ARBA00023002"/>
    </source>
</evidence>
<dbReference type="Gene3D" id="1.20.140.10">
    <property type="entry name" value="Butyryl-CoA Dehydrogenase, subunit A, domain 3"/>
    <property type="match status" value="1"/>
</dbReference>
<dbReference type="EMBL" id="OBQF01000005">
    <property type="protein sequence ID" value="SOC43712.1"/>
    <property type="molecule type" value="Genomic_DNA"/>
</dbReference>
<dbReference type="AlphaFoldDB" id="A0A285UPG3"/>
<dbReference type="Proteomes" id="UP000219412">
    <property type="component" value="Unassembled WGS sequence"/>
</dbReference>
<dbReference type="InterPro" id="IPR046373">
    <property type="entry name" value="Acyl-CoA_Oxase/DH_mid-dom_sf"/>
</dbReference>
<sequence length="360" mass="40407">MIDENMIEMIRKEAPRMEREGRLTGEVLEYIYDQGLFKLFIPAELGGNMQPLPEALKIFEEAARADGSFGWLVQIGSGAGFFAVTMDPDEMRTHFAARDFYIAGSDRPSGTAGKTNDGYVVSGTWPFSSGAEHASLFTATCRIKSGGEEDGKAYAFAFTPDQVTIERDWDAFGMRATGSHTIHVEEAFVPASRRFDVTRPHFHFDDPVYHYPFKAFAAANIASTAIGVARHFFEAAREHIESKKDDWNKADSRRHDHAVEILEKNEAAFLEARKDFYHSVEKSWESHVSRTVNEMDMTDISMQSKITAGAAIEGVQNLYRHLGMDIVMRSHPLNRIYRDLLTASQHALLVDSEGEIEGPQ</sequence>
<reference evidence="5" key="1">
    <citation type="submission" date="2017-08" db="EMBL/GenBank/DDBJ databases">
        <authorList>
            <person name="Varghese N."/>
            <person name="Submissions S."/>
        </authorList>
    </citation>
    <scope>NUCLEOTIDE SEQUENCE [LARGE SCALE GENOMIC DNA]</scope>
    <source>
        <strain evidence="5">DSM 23173</strain>
    </source>
</reference>
<gene>
    <name evidence="4" type="ORF">SAMN05878391_2083</name>
</gene>
<dbReference type="OrthoDB" id="1170793at2"/>
<dbReference type="GO" id="GO:0050660">
    <property type="term" value="F:flavin adenine dinucleotide binding"/>
    <property type="evidence" value="ECO:0007669"/>
    <property type="project" value="InterPro"/>
</dbReference>
<proteinExistence type="predicted"/>
<dbReference type="Gene3D" id="2.40.110.10">
    <property type="entry name" value="Butyryl-CoA Dehydrogenase, subunit A, domain 2"/>
    <property type="match status" value="1"/>
</dbReference>
<dbReference type="InterPro" id="IPR013786">
    <property type="entry name" value="AcylCoA_DH/ox_N"/>
</dbReference>
<evidence type="ECO:0000313" key="4">
    <source>
        <dbReference type="EMBL" id="SOC43712.1"/>
    </source>
</evidence>
<keyword evidence="5" id="KW-1185">Reference proteome</keyword>
<evidence type="ECO:0000313" key="5">
    <source>
        <dbReference type="Proteomes" id="UP000219412"/>
    </source>
</evidence>
<dbReference type="PANTHER" id="PTHR43884">
    <property type="entry name" value="ACYL-COA DEHYDROGENASE"/>
    <property type="match status" value="1"/>
</dbReference>
<dbReference type="PIRSF" id="PIRSF016578">
    <property type="entry name" value="HsaA"/>
    <property type="match status" value="1"/>
</dbReference>
<name>A0A285UPG3_9STAP</name>
<organism evidence="4 5">
    <name type="scientific">Salinicoccus kekensis</name>
    <dbReference type="NCBI Taxonomy" id="714307"/>
    <lineage>
        <taxon>Bacteria</taxon>
        <taxon>Bacillati</taxon>
        <taxon>Bacillota</taxon>
        <taxon>Bacilli</taxon>
        <taxon>Bacillales</taxon>
        <taxon>Staphylococcaceae</taxon>
        <taxon>Salinicoccus</taxon>
    </lineage>
</organism>
<dbReference type="Pfam" id="PF02771">
    <property type="entry name" value="Acyl-CoA_dh_N"/>
    <property type="match status" value="1"/>
</dbReference>
<dbReference type="PANTHER" id="PTHR43884:SF12">
    <property type="entry name" value="ISOVALERYL-COA DEHYDROGENASE, MITOCHONDRIAL-RELATED"/>
    <property type="match status" value="1"/>
</dbReference>
<evidence type="ECO:0000259" key="3">
    <source>
        <dbReference type="Pfam" id="PF08028"/>
    </source>
</evidence>
<feature type="domain" description="Acyl-CoA dehydrogenase/oxidase N-terminal" evidence="2">
    <location>
        <begin position="8"/>
        <end position="80"/>
    </location>
</feature>
<dbReference type="InterPro" id="IPR009100">
    <property type="entry name" value="AcylCoA_DH/oxidase_NM_dom_sf"/>
</dbReference>
<dbReference type="RefSeq" id="WP_097041808.1">
    <property type="nucleotide sequence ID" value="NZ_OBQF01000005.1"/>
</dbReference>
<dbReference type="SUPFAM" id="SSF56645">
    <property type="entry name" value="Acyl-CoA dehydrogenase NM domain-like"/>
    <property type="match status" value="1"/>
</dbReference>
<evidence type="ECO:0000259" key="2">
    <source>
        <dbReference type="Pfam" id="PF02771"/>
    </source>
</evidence>
<dbReference type="InterPro" id="IPR037069">
    <property type="entry name" value="AcylCoA_DH/ox_N_sf"/>
</dbReference>
<protein>
    <submittedName>
        <fullName evidence="4">Alkylation response protein AidB-like acyl-CoA dehydrogenase</fullName>
    </submittedName>
</protein>
<dbReference type="GO" id="GO:0003995">
    <property type="term" value="F:acyl-CoA dehydrogenase activity"/>
    <property type="evidence" value="ECO:0007669"/>
    <property type="project" value="TreeGrafter"/>
</dbReference>
<keyword evidence="1" id="KW-0560">Oxidoreductase</keyword>